<evidence type="ECO:0000313" key="2">
    <source>
        <dbReference type="Proteomes" id="UP000075243"/>
    </source>
</evidence>
<dbReference type="AlphaFoldDB" id="A0A151SY19"/>
<evidence type="ECO:0000313" key="1">
    <source>
        <dbReference type="EMBL" id="KYP59706.1"/>
    </source>
</evidence>
<keyword evidence="2" id="KW-1185">Reference proteome</keyword>
<dbReference type="EMBL" id="CM003612">
    <property type="protein sequence ID" value="KYP59706.1"/>
    <property type="molecule type" value="Genomic_DNA"/>
</dbReference>
<dbReference type="Gramene" id="C.cajan_14713.t">
    <property type="protein sequence ID" value="C.cajan_14713.t.cds1"/>
    <property type="gene ID" value="C.cajan_14713"/>
</dbReference>
<proteinExistence type="predicted"/>
<name>A0A151SY19_CAJCA</name>
<accession>A0A151SY19</accession>
<organism evidence="1 2">
    <name type="scientific">Cajanus cajan</name>
    <name type="common">Pigeon pea</name>
    <name type="synonym">Cajanus indicus</name>
    <dbReference type="NCBI Taxonomy" id="3821"/>
    <lineage>
        <taxon>Eukaryota</taxon>
        <taxon>Viridiplantae</taxon>
        <taxon>Streptophyta</taxon>
        <taxon>Embryophyta</taxon>
        <taxon>Tracheophyta</taxon>
        <taxon>Spermatophyta</taxon>
        <taxon>Magnoliopsida</taxon>
        <taxon>eudicotyledons</taxon>
        <taxon>Gunneridae</taxon>
        <taxon>Pentapetalae</taxon>
        <taxon>rosids</taxon>
        <taxon>fabids</taxon>
        <taxon>Fabales</taxon>
        <taxon>Fabaceae</taxon>
        <taxon>Papilionoideae</taxon>
        <taxon>50 kb inversion clade</taxon>
        <taxon>NPAAA clade</taxon>
        <taxon>indigoferoid/millettioid clade</taxon>
        <taxon>Phaseoleae</taxon>
        <taxon>Cajanus</taxon>
    </lineage>
</organism>
<reference evidence="1 2" key="1">
    <citation type="journal article" date="2012" name="Nat. Biotechnol.">
        <title>Draft genome sequence of pigeonpea (Cajanus cajan), an orphan legume crop of resource-poor farmers.</title>
        <authorList>
            <person name="Varshney R.K."/>
            <person name="Chen W."/>
            <person name="Li Y."/>
            <person name="Bharti A.K."/>
            <person name="Saxena R.K."/>
            <person name="Schlueter J.A."/>
            <person name="Donoghue M.T."/>
            <person name="Azam S."/>
            <person name="Fan G."/>
            <person name="Whaley A.M."/>
            <person name="Farmer A.D."/>
            <person name="Sheridan J."/>
            <person name="Iwata A."/>
            <person name="Tuteja R."/>
            <person name="Penmetsa R.V."/>
            <person name="Wu W."/>
            <person name="Upadhyaya H.D."/>
            <person name="Yang S.P."/>
            <person name="Shah T."/>
            <person name="Saxena K.B."/>
            <person name="Michael T."/>
            <person name="McCombie W.R."/>
            <person name="Yang B."/>
            <person name="Zhang G."/>
            <person name="Yang H."/>
            <person name="Wang J."/>
            <person name="Spillane C."/>
            <person name="Cook D.R."/>
            <person name="May G.D."/>
            <person name="Xu X."/>
            <person name="Jackson S.A."/>
        </authorList>
    </citation>
    <scope>NUCLEOTIDE SEQUENCE [LARGE SCALE GENOMIC DNA]</scope>
    <source>
        <strain evidence="2">cv. Asha</strain>
    </source>
</reference>
<sequence length="52" mass="6002">NMKVSQLMDHNQSSRNKELISSIFNNKDTEAILNIPITDTIVEDIHIYIESK</sequence>
<gene>
    <name evidence="1" type="ORF">KK1_015146</name>
</gene>
<feature type="non-terminal residue" evidence="1">
    <location>
        <position position="1"/>
    </location>
</feature>
<protein>
    <submittedName>
        <fullName evidence="1">Uncharacterized protein</fullName>
    </submittedName>
</protein>
<dbReference type="Proteomes" id="UP000075243">
    <property type="component" value="Chromosome 10"/>
</dbReference>